<keyword evidence="7" id="KW-1185">Reference proteome</keyword>
<dbReference type="Pfam" id="PF02437">
    <property type="entry name" value="Ski_Sno_DHD"/>
    <property type="match status" value="1"/>
</dbReference>
<dbReference type="GO" id="GO:0005667">
    <property type="term" value="C:transcription regulator complex"/>
    <property type="evidence" value="ECO:0007669"/>
    <property type="project" value="TreeGrafter"/>
</dbReference>
<dbReference type="InterPro" id="IPR037000">
    <property type="entry name" value="Ski_DNA-bd_sf"/>
</dbReference>
<proteinExistence type="inferred from homology"/>
<organism evidence="6 7">
    <name type="scientific">Ancylostoma ceylanicum</name>
    <dbReference type="NCBI Taxonomy" id="53326"/>
    <lineage>
        <taxon>Eukaryota</taxon>
        <taxon>Metazoa</taxon>
        <taxon>Ecdysozoa</taxon>
        <taxon>Nematoda</taxon>
        <taxon>Chromadorea</taxon>
        <taxon>Rhabditida</taxon>
        <taxon>Rhabditina</taxon>
        <taxon>Rhabditomorpha</taxon>
        <taxon>Strongyloidea</taxon>
        <taxon>Ancylostomatidae</taxon>
        <taxon>Ancylostomatinae</taxon>
        <taxon>Ancylostoma</taxon>
    </lineage>
</organism>
<evidence type="ECO:0000313" key="6">
    <source>
        <dbReference type="EMBL" id="EYC27678.1"/>
    </source>
</evidence>
<dbReference type="SUPFAM" id="SSF46955">
    <property type="entry name" value="Putative DNA-binding domain"/>
    <property type="match status" value="1"/>
</dbReference>
<evidence type="ECO:0000256" key="3">
    <source>
        <dbReference type="ARBA" id="ARBA00038192"/>
    </source>
</evidence>
<dbReference type="Proteomes" id="UP000024635">
    <property type="component" value="Unassembled WGS sequence"/>
</dbReference>
<feature type="compositionally biased region" description="Polar residues" evidence="4">
    <location>
        <begin position="306"/>
        <end position="315"/>
    </location>
</feature>
<sequence>MFCCLVGYHIPKQTDEDDSLDSDDEVTVMIYKCIRTSVFPPFRTLISKECTTLHSIFGTSSARSIIGAVVSSFGAATTSGRSAVYHSWQSSIIPQEFSPFDPNEPAIPKEINYRGQTVVGFDLRGTDMLCLPQVYELFLKNMVGGLHTVYTKLKRLDITPIICNVEQVRALRSKNAIQPGVNRCKLIAATDFDRLYDDCTNTCTRPGRPPKRASAVEEWTVKREKFEDQQQQQQCSGETESFASAPCASPLNPLFLGQFLPQFSAQQLLVQHMMALAAAQKQPDMCTPSDMGMSADAEVEGAPLNLSKTNPNSETSDNDSLENMRKEGDISPNQSISERGGSNGSNNSSSSDQSAAATTKIISLIDMASEHFKQQMESIRKEREEVEFLRCQLKGSLVDESKLREQLQAEKKKSNIYFRRYCKARREMILLKEQISETRGSSANSNSNS</sequence>
<dbReference type="GO" id="GO:0000978">
    <property type="term" value="F:RNA polymerase II cis-regulatory region sequence-specific DNA binding"/>
    <property type="evidence" value="ECO:0007669"/>
    <property type="project" value="TreeGrafter"/>
</dbReference>
<dbReference type="STRING" id="53326.A0A016VLP6"/>
<gene>
    <name evidence="6" type="primary">Acey_s0008.g125</name>
    <name evidence="6" type="synonym">Acey-dac-1</name>
    <name evidence="6" type="ORF">Y032_0008g125</name>
</gene>
<dbReference type="OrthoDB" id="6436112at2759"/>
<evidence type="ECO:0000313" key="7">
    <source>
        <dbReference type="Proteomes" id="UP000024635"/>
    </source>
</evidence>
<feature type="domain" description="SKI/SNO/DAC" evidence="5">
    <location>
        <begin position="109"/>
        <end position="201"/>
    </location>
</feature>
<dbReference type="InterPro" id="IPR052417">
    <property type="entry name" value="Dachshund_domain"/>
</dbReference>
<comment type="caution">
    <text evidence="6">The sequence shown here is derived from an EMBL/GenBank/DDBJ whole genome shotgun (WGS) entry which is preliminary data.</text>
</comment>
<dbReference type="GO" id="GO:0005634">
    <property type="term" value="C:nucleus"/>
    <property type="evidence" value="ECO:0007669"/>
    <property type="project" value="UniProtKB-SubCell"/>
</dbReference>
<evidence type="ECO:0000256" key="4">
    <source>
        <dbReference type="SAM" id="MobiDB-lite"/>
    </source>
</evidence>
<dbReference type="InterPro" id="IPR009061">
    <property type="entry name" value="DNA-bd_dom_put_sf"/>
</dbReference>
<dbReference type="FunFam" id="3.10.260.20:FF:000001">
    <property type="entry name" value="Dachshund homolog 1"/>
    <property type="match status" value="1"/>
</dbReference>
<evidence type="ECO:0000256" key="2">
    <source>
        <dbReference type="ARBA" id="ARBA00023242"/>
    </source>
</evidence>
<dbReference type="PANTHER" id="PTHR12577">
    <property type="entry name" value="DACHSHUND"/>
    <property type="match status" value="1"/>
</dbReference>
<evidence type="ECO:0000259" key="5">
    <source>
        <dbReference type="Pfam" id="PF02437"/>
    </source>
</evidence>
<comment type="subcellular location">
    <subcellularLocation>
        <location evidence="1">Nucleus</location>
    </subcellularLocation>
</comment>
<keyword evidence="2" id="KW-0539">Nucleus</keyword>
<name>A0A016VLP6_9BILA</name>
<feature type="region of interest" description="Disordered" evidence="4">
    <location>
        <begin position="302"/>
        <end position="355"/>
    </location>
</feature>
<dbReference type="GO" id="GO:0000981">
    <property type="term" value="F:DNA-binding transcription factor activity, RNA polymerase II-specific"/>
    <property type="evidence" value="ECO:0007669"/>
    <property type="project" value="TreeGrafter"/>
</dbReference>
<reference evidence="7" key="1">
    <citation type="journal article" date="2015" name="Nat. Genet.">
        <title>The genome and transcriptome of the zoonotic hookworm Ancylostoma ceylanicum identify infection-specific gene families.</title>
        <authorList>
            <person name="Schwarz E.M."/>
            <person name="Hu Y."/>
            <person name="Antoshechkin I."/>
            <person name="Miller M.M."/>
            <person name="Sternberg P.W."/>
            <person name="Aroian R.V."/>
        </authorList>
    </citation>
    <scope>NUCLEOTIDE SEQUENCE</scope>
    <source>
        <strain evidence="7">HY135</strain>
    </source>
</reference>
<dbReference type="AlphaFoldDB" id="A0A016VLP6"/>
<dbReference type="InterPro" id="IPR003380">
    <property type="entry name" value="SKI/SNO/DAC"/>
</dbReference>
<dbReference type="EMBL" id="JARK01001344">
    <property type="protein sequence ID" value="EYC27678.1"/>
    <property type="molecule type" value="Genomic_DNA"/>
</dbReference>
<evidence type="ECO:0000256" key="1">
    <source>
        <dbReference type="ARBA" id="ARBA00004123"/>
    </source>
</evidence>
<protein>
    <recommendedName>
        <fullName evidence="5">SKI/SNO/DAC domain-containing protein</fullName>
    </recommendedName>
</protein>
<accession>A0A016VLP6</accession>
<dbReference type="Gene3D" id="3.10.260.20">
    <property type="entry name" value="Ski"/>
    <property type="match status" value="1"/>
</dbReference>
<comment type="similarity">
    <text evidence="3">Belongs to the DACH/dachshund family.</text>
</comment>
<dbReference type="PANTHER" id="PTHR12577:SF6">
    <property type="entry name" value="DACHSHUND, ISOFORM B"/>
    <property type="match status" value="1"/>
</dbReference>